<keyword evidence="2" id="KW-1185">Reference proteome</keyword>
<dbReference type="EMBL" id="JAYMYQ010000001">
    <property type="protein sequence ID" value="KAK7361207.1"/>
    <property type="molecule type" value="Genomic_DNA"/>
</dbReference>
<organism evidence="1 2">
    <name type="scientific">Canavalia gladiata</name>
    <name type="common">Sword bean</name>
    <name type="synonym">Dolichos gladiatus</name>
    <dbReference type="NCBI Taxonomy" id="3824"/>
    <lineage>
        <taxon>Eukaryota</taxon>
        <taxon>Viridiplantae</taxon>
        <taxon>Streptophyta</taxon>
        <taxon>Embryophyta</taxon>
        <taxon>Tracheophyta</taxon>
        <taxon>Spermatophyta</taxon>
        <taxon>Magnoliopsida</taxon>
        <taxon>eudicotyledons</taxon>
        <taxon>Gunneridae</taxon>
        <taxon>Pentapetalae</taxon>
        <taxon>rosids</taxon>
        <taxon>fabids</taxon>
        <taxon>Fabales</taxon>
        <taxon>Fabaceae</taxon>
        <taxon>Papilionoideae</taxon>
        <taxon>50 kb inversion clade</taxon>
        <taxon>NPAAA clade</taxon>
        <taxon>indigoferoid/millettioid clade</taxon>
        <taxon>Phaseoleae</taxon>
        <taxon>Canavalia</taxon>
    </lineage>
</organism>
<protein>
    <submittedName>
        <fullName evidence="1">Uncharacterized protein</fullName>
    </submittedName>
</protein>
<dbReference type="AlphaFoldDB" id="A0AAN9MZJ4"/>
<reference evidence="1 2" key="1">
    <citation type="submission" date="2024-01" db="EMBL/GenBank/DDBJ databases">
        <title>The genomes of 5 underutilized Papilionoideae crops provide insights into root nodulation and disease resistanc.</title>
        <authorList>
            <person name="Jiang F."/>
        </authorList>
    </citation>
    <scope>NUCLEOTIDE SEQUENCE [LARGE SCALE GENOMIC DNA]</scope>
    <source>
        <strain evidence="1">LVBAO_FW01</strain>
        <tissue evidence="1">Leaves</tissue>
    </source>
</reference>
<dbReference type="Proteomes" id="UP001367508">
    <property type="component" value="Unassembled WGS sequence"/>
</dbReference>
<sequence length="139" mass="15907">MAIDSASFRLLRSSKLRQDSLSFAHTYFAQSHMQVSSIHSLVGPRFEADKFSLREEEGRRFVELQPSPRPSLFTIALSKGFKSRRPSITGRFGWPFPSNRDGFGFTPLMIRKIAPFSVRVETTGIDRPTKERLPTHYLC</sequence>
<gene>
    <name evidence="1" type="ORF">VNO77_03254</name>
</gene>
<evidence type="ECO:0000313" key="1">
    <source>
        <dbReference type="EMBL" id="KAK7361207.1"/>
    </source>
</evidence>
<evidence type="ECO:0000313" key="2">
    <source>
        <dbReference type="Proteomes" id="UP001367508"/>
    </source>
</evidence>
<accession>A0AAN9MZJ4</accession>
<comment type="caution">
    <text evidence="1">The sequence shown here is derived from an EMBL/GenBank/DDBJ whole genome shotgun (WGS) entry which is preliminary data.</text>
</comment>
<proteinExistence type="predicted"/>
<name>A0AAN9MZJ4_CANGL</name>